<dbReference type="Gene3D" id="1.10.1220.10">
    <property type="entry name" value="Met repressor-like"/>
    <property type="match status" value="1"/>
</dbReference>
<dbReference type="RefSeq" id="WP_168887411.1">
    <property type="nucleotide sequence ID" value="NZ_JABAHY010000006.1"/>
</dbReference>
<comment type="caution">
    <text evidence="2">The sequence shown here is derived from an EMBL/GenBank/DDBJ whole genome shotgun (WGS) entry which is preliminary data.</text>
</comment>
<dbReference type="InterPro" id="IPR002145">
    <property type="entry name" value="CopG"/>
</dbReference>
<dbReference type="InterPro" id="IPR010985">
    <property type="entry name" value="Ribbon_hlx_hlx"/>
</dbReference>
<dbReference type="Pfam" id="PF01402">
    <property type="entry name" value="RHH_1"/>
    <property type="match status" value="1"/>
</dbReference>
<sequence length="83" mass="9723">MASRKIAVTLPEPLYEAVETARKHEHRSRSDLIQEAVRAYLEVPKYHPSQEELRKIDQALAELDENPTGGVDWEDFREEFMRV</sequence>
<name>A0A7X8TJY7_9MICC</name>
<dbReference type="EMBL" id="JABAHY010000006">
    <property type="protein sequence ID" value="NLS09929.1"/>
    <property type="molecule type" value="Genomic_DNA"/>
</dbReference>
<dbReference type="Proteomes" id="UP000523139">
    <property type="component" value="Unassembled WGS sequence"/>
</dbReference>
<dbReference type="InterPro" id="IPR013321">
    <property type="entry name" value="Arc_rbn_hlx_hlx"/>
</dbReference>
<evidence type="ECO:0000259" key="1">
    <source>
        <dbReference type="Pfam" id="PF01402"/>
    </source>
</evidence>
<dbReference type="AlphaFoldDB" id="A0A7X8TJY7"/>
<reference evidence="2 3" key="1">
    <citation type="submission" date="2020-04" db="EMBL/GenBank/DDBJ databases">
        <title>Nesterenkonia sp. nov., isolated from marine sediment.</title>
        <authorList>
            <person name="Zhang G."/>
        </authorList>
    </citation>
    <scope>NUCLEOTIDE SEQUENCE [LARGE SCALE GENOMIC DNA]</scope>
    <source>
        <strain evidence="2 3">MY13</strain>
    </source>
</reference>
<evidence type="ECO:0000313" key="3">
    <source>
        <dbReference type="Proteomes" id="UP000523139"/>
    </source>
</evidence>
<dbReference type="SUPFAM" id="SSF47598">
    <property type="entry name" value="Ribbon-helix-helix"/>
    <property type="match status" value="1"/>
</dbReference>
<evidence type="ECO:0000313" key="2">
    <source>
        <dbReference type="EMBL" id="NLS09929.1"/>
    </source>
</evidence>
<accession>A0A7X8TJY7</accession>
<feature type="domain" description="Ribbon-helix-helix protein CopG" evidence="1">
    <location>
        <begin position="6"/>
        <end position="42"/>
    </location>
</feature>
<keyword evidence="3" id="KW-1185">Reference proteome</keyword>
<dbReference type="GO" id="GO:0006355">
    <property type="term" value="P:regulation of DNA-templated transcription"/>
    <property type="evidence" value="ECO:0007669"/>
    <property type="project" value="InterPro"/>
</dbReference>
<protein>
    <submittedName>
        <fullName evidence="2">Ribbon-helix-helix protein, CopG family</fullName>
    </submittedName>
</protein>
<dbReference type="CDD" id="cd22231">
    <property type="entry name" value="RHH_NikR_HicB-like"/>
    <property type="match status" value="1"/>
</dbReference>
<gene>
    <name evidence="2" type="ORF">HGQ17_07920</name>
</gene>
<organism evidence="2 3">
    <name type="scientific">Nesterenkonia sedimenti</name>
    <dbReference type="NCBI Taxonomy" id="1463632"/>
    <lineage>
        <taxon>Bacteria</taxon>
        <taxon>Bacillati</taxon>
        <taxon>Actinomycetota</taxon>
        <taxon>Actinomycetes</taxon>
        <taxon>Micrococcales</taxon>
        <taxon>Micrococcaceae</taxon>
        <taxon>Nesterenkonia</taxon>
    </lineage>
</organism>
<proteinExistence type="predicted"/>